<dbReference type="Proteomes" id="UP000288291">
    <property type="component" value="Unassembled WGS sequence"/>
</dbReference>
<keyword evidence="3" id="KW-1185">Reference proteome</keyword>
<organism evidence="2 3">
    <name type="scientific">Lactobacillus xujianguonis</name>
    <dbReference type="NCBI Taxonomy" id="2495899"/>
    <lineage>
        <taxon>Bacteria</taxon>
        <taxon>Bacillati</taxon>
        <taxon>Bacillota</taxon>
        <taxon>Bacilli</taxon>
        <taxon>Lactobacillales</taxon>
        <taxon>Lactobacillaceae</taxon>
        <taxon>Lactobacillus</taxon>
    </lineage>
</organism>
<keyword evidence="1" id="KW-0472">Membrane</keyword>
<protein>
    <submittedName>
        <fullName evidence="2">Uncharacterized protein</fullName>
    </submittedName>
</protein>
<evidence type="ECO:0000256" key="1">
    <source>
        <dbReference type="SAM" id="Phobius"/>
    </source>
</evidence>
<reference evidence="2 3" key="1">
    <citation type="submission" date="2018-12" db="EMBL/GenBank/DDBJ databases">
        <authorList>
            <person name="Meng J."/>
        </authorList>
    </citation>
    <scope>NUCLEOTIDE SEQUENCE [LARGE SCALE GENOMIC DNA]</scope>
    <source>
        <strain evidence="2 3">HT111-2</strain>
    </source>
</reference>
<dbReference type="RefSeq" id="WP_103660631.1">
    <property type="nucleotide sequence ID" value="NZ_ML136873.1"/>
</dbReference>
<sequence>MHRRSEQAQKILILIVVFAIAMMAIEAAFFGALVPMAEVGFIAPIYYGIDLANEFAEQFSFNEKHVVTNENAKLIKIVNIVCGILIVIAIAVLVILIRIKFYYFALGSGVLVEMRVAIIDFDRLVKIRKLVNNKKLLWWLNVVVAVITMLVLIGLAALNDVVFWVAVIGIMILSVILKDVLTHMKVKSDYNMLK</sequence>
<feature type="transmembrane region" description="Helical" evidence="1">
    <location>
        <begin position="136"/>
        <end position="155"/>
    </location>
</feature>
<name>A0A437SWZ5_9LACO</name>
<feature type="transmembrane region" description="Helical" evidence="1">
    <location>
        <begin position="77"/>
        <end position="97"/>
    </location>
</feature>
<evidence type="ECO:0000313" key="2">
    <source>
        <dbReference type="EMBL" id="RVU71443.1"/>
    </source>
</evidence>
<keyword evidence="1" id="KW-0812">Transmembrane</keyword>
<gene>
    <name evidence="2" type="ORF">EJK17_01705</name>
</gene>
<proteinExistence type="predicted"/>
<comment type="caution">
    <text evidence="2">The sequence shown here is derived from an EMBL/GenBank/DDBJ whole genome shotgun (WGS) entry which is preliminary data.</text>
</comment>
<accession>A0A437SWZ5</accession>
<keyword evidence="1" id="KW-1133">Transmembrane helix</keyword>
<feature type="transmembrane region" description="Helical" evidence="1">
    <location>
        <begin position="12"/>
        <end position="33"/>
    </location>
</feature>
<dbReference type="EMBL" id="RXIA01000004">
    <property type="protein sequence ID" value="RVU71443.1"/>
    <property type="molecule type" value="Genomic_DNA"/>
</dbReference>
<evidence type="ECO:0000313" key="3">
    <source>
        <dbReference type="Proteomes" id="UP000288291"/>
    </source>
</evidence>
<dbReference type="AlphaFoldDB" id="A0A437SWZ5"/>
<feature type="transmembrane region" description="Helical" evidence="1">
    <location>
        <begin position="161"/>
        <end position="181"/>
    </location>
</feature>